<dbReference type="CDD" id="cd09272">
    <property type="entry name" value="RNase_HI_RT_Ty1"/>
    <property type="match status" value="1"/>
</dbReference>
<dbReference type="GO" id="GO:0043068">
    <property type="term" value="P:positive regulation of programmed cell death"/>
    <property type="evidence" value="ECO:0007669"/>
    <property type="project" value="UniProtKB-ARBA"/>
</dbReference>
<gene>
    <name evidence="11" type="primary">POLX_1971</name>
    <name evidence="11" type="ORF">CK203_111076</name>
</gene>
<keyword evidence="5" id="KW-0378">Hydrolase</keyword>
<keyword evidence="7" id="KW-0539">Nucleus</keyword>
<dbReference type="PANTHER" id="PTHR32009:SF39">
    <property type="entry name" value="TIR DOMAIN-CONTAINING PROTEIN"/>
    <property type="match status" value="1"/>
</dbReference>
<dbReference type="EMBL" id="QGNW01001537">
    <property type="protein sequence ID" value="RVW37479.1"/>
    <property type="molecule type" value="Genomic_DNA"/>
</dbReference>
<organism evidence="11 12">
    <name type="scientific">Vitis vinifera</name>
    <name type="common">Grape</name>
    <dbReference type="NCBI Taxonomy" id="29760"/>
    <lineage>
        <taxon>Eukaryota</taxon>
        <taxon>Viridiplantae</taxon>
        <taxon>Streptophyta</taxon>
        <taxon>Embryophyta</taxon>
        <taxon>Tracheophyta</taxon>
        <taxon>Spermatophyta</taxon>
        <taxon>Magnoliopsida</taxon>
        <taxon>eudicotyledons</taxon>
        <taxon>Gunneridae</taxon>
        <taxon>Pentapetalae</taxon>
        <taxon>rosids</taxon>
        <taxon>Vitales</taxon>
        <taxon>Vitaceae</taxon>
        <taxon>Viteae</taxon>
        <taxon>Vitis</taxon>
    </lineage>
</organism>
<evidence type="ECO:0000256" key="2">
    <source>
        <dbReference type="ARBA" id="ARBA00004496"/>
    </source>
</evidence>
<keyword evidence="6" id="KW-0520">NAD</keyword>
<dbReference type="GO" id="GO:0007165">
    <property type="term" value="P:signal transduction"/>
    <property type="evidence" value="ECO:0007669"/>
    <property type="project" value="InterPro"/>
</dbReference>
<evidence type="ECO:0000313" key="11">
    <source>
        <dbReference type="EMBL" id="RVW37479.1"/>
    </source>
</evidence>
<dbReference type="SMART" id="SM00255">
    <property type="entry name" value="TIR"/>
    <property type="match status" value="1"/>
</dbReference>
<dbReference type="GO" id="GO:0061809">
    <property type="term" value="F:NAD+ nucleosidase activity, cyclic ADP-ribose generating"/>
    <property type="evidence" value="ECO:0007669"/>
    <property type="project" value="UniProtKB-EC"/>
</dbReference>
<proteinExistence type="inferred from homology"/>
<reference evidence="11 12" key="1">
    <citation type="journal article" date="2018" name="PLoS Genet.">
        <title>Population sequencing reveals clonal diversity and ancestral inbreeding in the grapevine cultivar Chardonnay.</title>
        <authorList>
            <person name="Roach M.J."/>
            <person name="Johnson D.L."/>
            <person name="Bohlmann J."/>
            <person name="van Vuuren H.J."/>
            <person name="Jones S.J."/>
            <person name="Pretorius I.S."/>
            <person name="Schmidt S.A."/>
            <person name="Borneman A.R."/>
        </authorList>
    </citation>
    <scope>NUCLEOTIDE SEQUENCE [LARGE SCALE GENOMIC DNA]</scope>
    <source>
        <strain evidence="12">cv. Chardonnay</strain>
        <tissue evidence="11">Leaf</tissue>
    </source>
</reference>
<comment type="subcellular location">
    <subcellularLocation>
        <location evidence="2">Cytoplasm</location>
    </subcellularLocation>
    <subcellularLocation>
        <location evidence="1">Nucleus</location>
    </subcellularLocation>
</comment>
<evidence type="ECO:0000256" key="6">
    <source>
        <dbReference type="ARBA" id="ARBA00023027"/>
    </source>
</evidence>
<comment type="similarity">
    <text evidence="9">Belongs to the disease resistance TIR-NB-LRR family.</text>
</comment>
<dbReference type="GO" id="GO:0050832">
    <property type="term" value="P:defense response to fungus"/>
    <property type="evidence" value="ECO:0007669"/>
    <property type="project" value="UniProtKB-ARBA"/>
</dbReference>
<evidence type="ECO:0000259" key="10">
    <source>
        <dbReference type="PROSITE" id="PS50104"/>
    </source>
</evidence>
<evidence type="ECO:0000256" key="8">
    <source>
        <dbReference type="ARBA" id="ARBA00047304"/>
    </source>
</evidence>
<evidence type="ECO:0000313" key="12">
    <source>
        <dbReference type="Proteomes" id="UP000288805"/>
    </source>
</evidence>
<dbReference type="InterPro" id="IPR013103">
    <property type="entry name" value="RVT_2"/>
</dbReference>
<evidence type="ECO:0000256" key="3">
    <source>
        <dbReference type="ARBA" id="ARBA00011982"/>
    </source>
</evidence>
<dbReference type="SUPFAM" id="SSF56672">
    <property type="entry name" value="DNA/RNA polymerases"/>
    <property type="match status" value="1"/>
</dbReference>
<keyword evidence="4" id="KW-0963">Cytoplasm</keyword>
<dbReference type="EC" id="3.2.2.6" evidence="3"/>
<evidence type="ECO:0000256" key="4">
    <source>
        <dbReference type="ARBA" id="ARBA00022490"/>
    </source>
</evidence>
<dbReference type="InterPro" id="IPR043502">
    <property type="entry name" value="DNA/RNA_pol_sf"/>
</dbReference>
<comment type="catalytic activity">
    <reaction evidence="8">
        <text>NAD(+) + H2O = ADP-D-ribose + nicotinamide + H(+)</text>
        <dbReference type="Rhea" id="RHEA:16301"/>
        <dbReference type="ChEBI" id="CHEBI:15377"/>
        <dbReference type="ChEBI" id="CHEBI:15378"/>
        <dbReference type="ChEBI" id="CHEBI:17154"/>
        <dbReference type="ChEBI" id="CHEBI:57540"/>
        <dbReference type="ChEBI" id="CHEBI:57967"/>
        <dbReference type="EC" id="3.2.2.6"/>
    </reaction>
    <physiologicalReaction direction="left-to-right" evidence="8">
        <dbReference type="Rhea" id="RHEA:16302"/>
    </physiologicalReaction>
</comment>
<evidence type="ECO:0000256" key="1">
    <source>
        <dbReference type="ARBA" id="ARBA00004123"/>
    </source>
</evidence>
<dbReference type="Pfam" id="PF01582">
    <property type="entry name" value="TIR"/>
    <property type="match status" value="1"/>
</dbReference>
<dbReference type="FunFam" id="3.40.50.10140:FF:000007">
    <property type="entry name" value="Disease resistance protein (TIR-NBS-LRR class)"/>
    <property type="match status" value="1"/>
</dbReference>
<sequence>MDVKTAFLNGDLNEEVYMEQPEGFVLLGNENKVCKLVKSLYGLKQPPKQWHEKFDHAILSDGFRHNNVDKCLYSKTCDDYMVIVCLYVDDMLILSDDMKGIIETKRFLSSTFKMKDLGEVDIILGIKVKRNSGGYALNQTHYIEKVVNKFSHLKIKDVNTPFDSSIKLEKNDGRSMAQLEYASAIGSLMYAAQCTRVDISFAVSKLSRFISNPSVDHWKAIGRVLGYLKNTKELSLQYSKFPAIIEGYSDASWISSVGDNLSTTSWVFTLGGGAVSWGSKKQTCISHSTMEAEFIALAATGKEVEWLRDLMMDIPFTVNNVSTVSIHCDSQATLAHAYSGVYNGKSRHISIRHEVKLKAFNEIQSMCDKHLKVHEWIEHMVIKVLSKKIMGTRVVSGSVCVVTGFVTRKNWFNATSNLGFQRSFVTITLRGEDIRNDFTDHLFVNLDGMGIKTFRDDQLERGEEIKSELLKTIKESRISIVVFSKNYARSKWCLDESAKIMECREEMEQIVLPVFYHVDPSNVRKQIGSFGEAFSIHGRNVDEKKVQRWRVSLIEASNLSGFRVNDG</sequence>
<dbReference type="SUPFAM" id="SSF52200">
    <property type="entry name" value="Toll/Interleukin receptor TIR domain"/>
    <property type="match status" value="1"/>
</dbReference>
<name>A0A438DPZ1_VITVI</name>
<protein>
    <recommendedName>
        <fullName evidence="3">ADP-ribosyl cyclase/cyclic ADP-ribose hydrolase</fullName>
        <ecNumber evidence="3">3.2.2.6</ecNumber>
    </recommendedName>
</protein>
<accession>A0A438DPZ1</accession>
<dbReference type="GO" id="GO:0005634">
    <property type="term" value="C:nucleus"/>
    <property type="evidence" value="ECO:0007669"/>
    <property type="project" value="UniProtKB-SubCell"/>
</dbReference>
<dbReference type="PANTHER" id="PTHR32009">
    <property type="entry name" value="TMV RESISTANCE PROTEIN N-LIKE"/>
    <property type="match status" value="1"/>
</dbReference>
<dbReference type="Proteomes" id="UP000288805">
    <property type="component" value="Unassembled WGS sequence"/>
</dbReference>
<evidence type="ECO:0000256" key="5">
    <source>
        <dbReference type="ARBA" id="ARBA00022801"/>
    </source>
</evidence>
<feature type="domain" description="TIR" evidence="10">
    <location>
        <begin position="421"/>
        <end position="557"/>
    </location>
</feature>
<evidence type="ECO:0000256" key="9">
    <source>
        <dbReference type="ARBA" id="ARBA00061488"/>
    </source>
</evidence>
<dbReference type="GO" id="GO:0005737">
    <property type="term" value="C:cytoplasm"/>
    <property type="evidence" value="ECO:0007669"/>
    <property type="project" value="UniProtKB-SubCell"/>
</dbReference>
<dbReference type="Gene3D" id="3.40.50.10140">
    <property type="entry name" value="Toll/interleukin-1 receptor homology (TIR) domain"/>
    <property type="match status" value="1"/>
</dbReference>
<dbReference type="Pfam" id="PF07727">
    <property type="entry name" value="RVT_2"/>
    <property type="match status" value="1"/>
</dbReference>
<dbReference type="PROSITE" id="PS50104">
    <property type="entry name" value="TIR"/>
    <property type="match status" value="1"/>
</dbReference>
<dbReference type="InterPro" id="IPR000157">
    <property type="entry name" value="TIR_dom"/>
</dbReference>
<dbReference type="InterPro" id="IPR035897">
    <property type="entry name" value="Toll_tir_struct_dom_sf"/>
</dbReference>
<comment type="caution">
    <text evidence="11">The sequence shown here is derived from an EMBL/GenBank/DDBJ whole genome shotgun (WGS) entry which is preliminary data.</text>
</comment>
<dbReference type="AlphaFoldDB" id="A0A438DPZ1"/>
<evidence type="ECO:0000256" key="7">
    <source>
        <dbReference type="ARBA" id="ARBA00023242"/>
    </source>
</evidence>